<dbReference type="CDD" id="cd00051">
    <property type="entry name" value="EFh"/>
    <property type="match status" value="1"/>
</dbReference>
<accession>A0AAD9N8Q4</accession>
<dbReference type="PANTHER" id="PTHR23048:SF0">
    <property type="entry name" value="CALMODULIN LIKE 3"/>
    <property type="match status" value="1"/>
</dbReference>
<dbReference type="InterPro" id="IPR050230">
    <property type="entry name" value="CALM/Myosin/TropC-like"/>
</dbReference>
<keyword evidence="5" id="KW-1185">Reference proteome</keyword>
<sequence length="95" mass="10549">MYGDGCVDYEEFCQVMASIITTSDDFESRVHAAFNVLDVDGSGTISQSELRKAVLDLGESISQEEADEIISAIDKDGNKEIDYDGNYLTFRRNIP</sequence>
<evidence type="ECO:0000313" key="4">
    <source>
        <dbReference type="EMBL" id="KAK2158259.1"/>
    </source>
</evidence>
<dbReference type="InterPro" id="IPR011992">
    <property type="entry name" value="EF-hand-dom_pair"/>
</dbReference>
<dbReference type="SUPFAM" id="SSF47473">
    <property type="entry name" value="EF-hand"/>
    <property type="match status" value="1"/>
</dbReference>
<keyword evidence="1" id="KW-0677">Repeat</keyword>
<dbReference type="Proteomes" id="UP001208570">
    <property type="component" value="Unassembled WGS sequence"/>
</dbReference>
<dbReference type="PANTHER" id="PTHR23048">
    <property type="entry name" value="MYOSIN LIGHT CHAIN 1, 3"/>
    <property type="match status" value="1"/>
</dbReference>
<dbReference type="SMART" id="SM00054">
    <property type="entry name" value="EFh"/>
    <property type="match status" value="2"/>
</dbReference>
<evidence type="ECO:0000259" key="3">
    <source>
        <dbReference type="PROSITE" id="PS50222"/>
    </source>
</evidence>
<dbReference type="PROSITE" id="PS00018">
    <property type="entry name" value="EF_HAND_1"/>
    <property type="match status" value="1"/>
</dbReference>
<proteinExistence type="predicted"/>
<feature type="domain" description="EF-hand" evidence="3">
    <location>
        <begin position="25"/>
        <end position="60"/>
    </location>
</feature>
<evidence type="ECO:0000313" key="5">
    <source>
        <dbReference type="Proteomes" id="UP001208570"/>
    </source>
</evidence>
<name>A0AAD9N8Q4_9ANNE</name>
<dbReference type="GO" id="GO:0005509">
    <property type="term" value="F:calcium ion binding"/>
    <property type="evidence" value="ECO:0007669"/>
    <property type="project" value="InterPro"/>
</dbReference>
<dbReference type="PROSITE" id="PS50222">
    <property type="entry name" value="EF_HAND_2"/>
    <property type="match status" value="1"/>
</dbReference>
<evidence type="ECO:0000256" key="2">
    <source>
        <dbReference type="ARBA" id="ARBA00022837"/>
    </source>
</evidence>
<protein>
    <recommendedName>
        <fullName evidence="3">EF-hand domain-containing protein</fullName>
    </recommendedName>
</protein>
<dbReference type="GO" id="GO:0016460">
    <property type="term" value="C:myosin II complex"/>
    <property type="evidence" value="ECO:0007669"/>
    <property type="project" value="TreeGrafter"/>
</dbReference>
<gene>
    <name evidence="4" type="ORF">LSH36_174g08003</name>
</gene>
<keyword evidence="2" id="KW-0106">Calcium</keyword>
<dbReference type="AlphaFoldDB" id="A0AAD9N8Q4"/>
<dbReference type="Gene3D" id="1.10.238.10">
    <property type="entry name" value="EF-hand"/>
    <property type="match status" value="1"/>
</dbReference>
<dbReference type="InterPro" id="IPR002048">
    <property type="entry name" value="EF_hand_dom"/>
</dbReference>
<feature type="non-terminal residue" evidence="4">
    <location>
        <position position="95"/>
    </location>
</feature>
<reference evidence="4" key="1">
    <citation type="journal article" date="2023" name="Mol. Biol. Evol.">
        <title>Third-Generation Sequencing Reveals the Adaptive Role of the Epigenome in Three Deep-Sea Polychaetes.</title>
        <authorList>
            <person name="Perez M."/>
            <person name="Aroh O."/>
            <person name="Sun Y."/>
            <person name="Lan Y."/>
            <person name="Juniper S.K."/>
            <person name="Young C.R."/>
            <person name="Angers B."/>
            <person name="Qian P.Y."/>
        </authorList>
    </citation>
    <scope>NUCLEOTIDE SEQUENCE</scope>
    <source>
        <strain evidence="4">P08H-3</strain>
    </source>
</reference>
<dbReference type="InterPro" id="IPR018247">
    <property type="entry name" value="EF_Hand_1_Ca_BS"/>
</dbReference>
<dbReference type="Pfam" id="PF13499">
    <property type="entry name" value="EF-hand_7"/>
    <property type="match status" value="1"/>
</dbReference>
<comment type="caution">
    <text evidence="4">The sequence shown here is derived from an EMBL/GenBank/DDBJ whole genome shotgun (WGS) entry which is preliminary data.</text>
</comment>
<evidence type="ECO:0000256" key="1">
    <source>
        <dbReference type="ARBA" id="ARBA00022737"/>
    </source>
</evidence>
<organism evidence="4 5">
    <name type="scientific">Paralvinella palmiformis</name>
    <dbReference type="NCBI Taxonomy" id="53620"/>
    <lineage>
        <taxon>Eukaryota</taxon>
        <taxon>Metazoa</taxon>
        <taxon>Spiralia</taxon>
        <taxon>Lophotrochozoa</taxon>
        <taxon>Annelida</taxon>
        <taxon>Polychaeta</taxon>
        <taxon>Sedentaria</taxon>
        <taxon>Canalipalpata</taxon>
        <taxon>Terebellida</taxon>
        <taxon>Terebelliformia</taxon>
        <taxon>Alvinellidae</taxon>
        <taxon>Paralvinella</taxon>
    </lineage>
</organism>
<dbReference type="FunFam" id="1.10.238.10:FF:000001">
    <property type="entry name" value="Calmodulin 1"/>
    <property type="match status" value="1"/>
</dbReference>
<dbReference type="EMBL" id="JAODUP010000174">
    <property type="protein sequence ID" value="KAK2158259.1"/>
    <property type="molecule type" value="Genomic_DNA"/>
</dbReference>